<accession>A0A2I7KH40</accession>
<proteinExistence type="predicted"/>
<dbReference type="EMBL" id="CP010731">
    <property type="protein sequence ID" value="AUR01896.1"/>
    <property type="molecule type" value="Genomic_DNA"/>
</dbReference>
<keyword evidence="1" id="KW-0472">Membrane</keyword>
<evidence type="ECO:0000313" key="2">
    <source>
        <dbReference type="Proteomes" id="UP000236447"/>
    </source>
</evidence>
<keyword evidence="1" id="KW-0812">Transmembrane</keyword>
<reference evidence="1 2" key="1">
    <citation type="journal article" date="2017" name="Front. Microbiol.">
        <title>Phaeobacter piscinae sp. nov., a species of the Roseobacter group and potential aquaculture probiont.</title>
        <authorList>
            <person name="Sonnenschein E.C."/>
            <person name="Phippen C.B.W."/>
            <person name="Nielsen K.F."/>
            <person name="Mateiu R.V."/>
            <person name="Melchiorsen J."/>
            <person name="Gram L."/>
            <person name="Overmann J."/>
            <person name="Freese H.M."/>
        </authorList>
    </citation>
    <scope>NUCLEOTIDE SEQUENCE [LARGE SCALE GENOMIC DNA]</scope>
    <source>
        <strain evidence="1 2">P88</strain>
        <plasmid evidence="2">pp88_f</plasmid>
    </source>
</reference>
<dbReference type="AlphaFoldDB" id="A0A2I7KH40"/>
<keyword evidence="1" id="KW-0614">Plasmid</keyword>
<evidence type="ECO:0000313" key="1">
    <source>
        <dbReference type="EMBL" id="AUR01896.1"/>
    </source>
</evidence>
<geneLocation type="plasmid" evidence="2">
    <name>pp88_f</name>
</geneLocation>
<protein>
    <submittedName>
        <fullName evidence="1">Putative transmembrane transcriptional regulator (Anti-sigma factor)</fullName>
    </submittedName>
</protein>
<reference evidence="1 2" key="2">
    <citation type="journal article" date="2017" name="Genome Biol. Evol.">
        <title>Trajectories and Drivers of Genome Evolution in Surface-Associated Marine Phaeobacter.</title>
        <authorList>
            <person name="Freese H.M."/>
            <person name="Sikorski J."/>
            <person name="Bunk B."/>
            <person name="Scheuner C."/>
            <person name="Meier-Kolthoff J.P."/>
            <person name="Sproer C."/>
            <person name="Gram L."/>
            <person name="Overmann J."/>
        </authorList>
    </citation>
    <scope>NUCLEOTIDE SEQUENCE [LARGE SCALE GENOMIC DNA]</scope>
    <source>
        <strain evidence="1 2">P88</strain>
        <plasmid evidence="2">pp88_f</plasmid>
    </source>
</reference>
<gene>
    <name evidence="1" type="ORF">PhaeoP88_04584</name>
</gene>
<dbReference type="RefSeq" id="WP_102884741.1">
    <property type="nucleotide sequence ID" value="NZ_CP010731.1"/>
</dbReference>
<dbReference type="Proteomes" id="UP000236447">
    <property type="component" value="Plasmid pP88_f"/>
</dbReference>
<sequence>MMDLSEKLSAYLDGELSADAAAEIEALLAQDAAAQAEFDALLEADALAQSGFDAVLRDPVPLSLAQSIRAAPLPMPQESVPGAGADDTEGPLAPGWRYALPLRSGLAAGLAVFVLGGIGGYWLKDVAAPAVMTTTQEAAAGWLSDIADYHAIYARETRHLVEVPATEADHLRSWLTKTVEVTFAIPDLSAFGLTFEGGRLLVANGAPVGQLMYRGADGTVIALCLQDGAMPQEDGFAARTLRGFDFISWNGEGGKFVLIGPEGQPGLADIARAAAQGVAI</sequence>
<organism evidence="1 2">
    <name type="scientific">Phaeobacter inhibens</name>
    <dbReference type="NCBI Taxonomy" id="221822"/>
    <lineage>
        <taxon>Bacteria</taxon>
        <taxon>Pseudomonadati</taxon>
        <taxon>Pseudomonadota</taxon>
        <taxon>Alphaproteobacteria</taxon>
        <taxon>Rhodobacterales</taxon>
        <taxon>Roseobacteraceae</taxon>
        <taxon>Phaeobacter</taxon>
    </lineage>
</organism>
<name>A0A2I7KH40_9RHOB</name>